<proteinExistence type="predicted"/>
<keyword evidence="2" id="KW-1185">Reference proteome</keyword>
<name>A0A917A5F4_9RHOB</name>
<comment type="caution">
    <text evidence="1">The sequence shown here is derived from an EMBL/GenBank/DDBJ whole genome shotgun (WGS) entry which is preliminary data.</text>
</comment>
<evidence type="ECO:0000313" key="1">
    <source>
        <dbReference type="EMBL" id="GGE28875.1"/>
    </source>
</evidence>
<organism evidence="1 2">
    <name type="scientific">Primorskyibacter flagellatus</name>
    <dbReference type="NCBI Taxonomy" id="1387277"/>
    <lineage>
        <taxon>Bacteria</taxon>
        <taxon>Pseudomonadati</taxon>
        <taxon>Pseudomonadota</taxon>
        <taxon>Alphaproteobacteria</taxon>
        <taxon>Rhodobacterales</taxon>
        <taxon>Roseobacteraceae</taxon>
        <taxon>Primorskyibacter</taxon>
    </lineage>
</organism>
<dbReference type="Proteomes" id="UP000612855">
    <property type="component" value="Unassembled WGS sequence"/>
</dbReference>
<dbReference type="RefSeq" id="WP_188477157.1">
    <property type="nucleotide sequence ID" value="NZ_BMFJ01000001.1"/>
</dbReference>
<sequence length="185" mass="20035">MTEGIGHNNGPAMDAGRTFRVHQWRRAKANMAAARLNPATVRRHIARAKELGLSYRDYAAIHASAGRDVCGFLFSSNALDLAFGRHRMPEDKAGQVAAIRHAGRIALVHAPLPVETVEQTNPELDTAHRAPHVLSSYPKIREALTEVQGRLPASGLVVVGMGLEADWVAAGRLGAFVPAETYFAR</sequence>
<dbReference type="EMBL" id="BMFJ01000001">
    <property type="protein sequence ID" value="GGE28875.1"/>
    <property type="molecule type" value="Genomic_DNA"/>
</dbReference>
<gene>
    <name evidence="1" type="ORF">GCM10011360_16280</name>
</gene>
<dbReference type="AlphaFoldDB" id="A0A917A5F4"/>
<evidence type="ECO:0000313" key="2">
    <source>
        <dbReference type="Proteomes" id="UP000612855"/>
    </source>
</evidence>
<accession>A0A917A5F4</accession>
<reference evidence="2" key="1">
    <citation type="journal article" date="2019" name="Int. J. Syst. Evol. Microbiol.">
        <title>The Global Catalogue of Microorganisms (GCM) 10K type strain sequencing project: providing services to taxonomists for standard genome sequencing and annotation.</title>
        <authorList>
            <consortium name="The Broad Institute Genomics Platform"/>
            <consortium name="The Broad Institute Genome Sequencing Center for Infectious Disease"/>
            <person name="Wu L."/>
            <person name="Ma J."/>
        </authorList>
    </citation>
    <scope>NUCLEOTIDE SEQUENCE [LARGE SCALE GENOMIC DNA]</scope>
    <source>
        <strain evidence="2">CGMCC 1.12664</strain>
    </source>
</reference>
<protein>
    <submittedName>
        <fullName evidence="1">Uncharacterized protein</fullName>
    </submittedName>
</protein>